<proteinExistence type="predicted"/>
<reference evidence="2 3" key="2">
    <citation type="journal article" date="2017" name="Nature">
        <title>The Apostasia genome and the evolution of orchids.</title>
        <authorList>
            <person name="Zhang G.Q."/>
            <person name="Liu K.W."/>
            <person name="Li Z."/>
            <person name="Lohaus R."/>
            <person name="Hsiao Y.Y."/>
            <person name="Niu S.C."/>
            <person name="Wang J.Y."/>
            <person name="Lin Y.C."/>
            <person name="Xu Q."/>
            <person name="Chen L.J."/>
            <person name="Yoshida K."/>
            <person name="Fujiwara S."/>
            <person name="Wang Z.W."/>
            <person name="Zhang Y.Q."/>
            <person name="Mitsuda N."/>
            <person name="Wang M."/>
            <person name="Liu G.H."/>
            <person name="Pecoraro L."/>
            <person name="Huang H.X."/>
            <person name="Xiao X.J."/>
            <person name="Lin M."/>
            <person name="Wu X.Y."/>
            <person name="Wu W.L."/>
            <person name="Chen Y.Y."/>
            <person name="Chang S.B."/>
            <person name="Sakamoto S."/>
            <person name="Ohme-Takagi M."/>
            <person name="Yagi M."/>
            <person name="Zeng S.J."/>
            <person name="Shen C.Y."/>
            <person name="Yeh C.M."/>
            <person name="Luo Y.B."/>
            <person name="Tsai W.C."/>
            <person name="Van de Peer Y."/>
            <person name="Liu Z.J."/>
        </authorList>
    </citation>
    <scope>NUCLEOTIDE SEQUENCE [LARGE SCALE GENOMIC DNA]</scope>
    <source>
        <tissue evidence="2">The whole plant</tissue>
    </source>
</reference>
<dbReference type="Pfam" id="PF16594">
    <property type="entry name" value="ATP-synt_Z"/>
    <property type="match status" value="1"/>
</dbReference>
<feature type="transmembrane region" description="Helical" evidence="1">
    <location>
        <begin position="12"/>
        <end position="34"/>
    </location>
</feature>
<sequence>MEEVYEGKKIPAAAILLFLLSAVAGAVLLIWWILQFHQSNDQLWMVPVSFIFLGSPVMACFSFFASGDSRDTLQLLYKVPSLASDCKEKILV</sequence>
<reference evidence="2 3" key="1">
    <citation type="journal article" date="2016" name="Sci. Rep.">
        <title>The Dendrobium catenatum Lindl. genome sequence provides insights into polysaccharide synthase, floral development and adaptive evolution.</title>
        <authorList>
            <person name="Zhang G.Q."/>
            <person name="Xu Q."/>
            <person name="Bian C."/>
            <person name="Tsai W.C."/>
            <person name="Yeh C.M."/>
            <person name="Liu K.W."/>
            <person name="Yoshida K."/>
            <person name="Zhang L.S."/>
            <person name="Chang S.B."/>
            <person name="Chen F."/>
            <person name="Shi Y."/>
            <person name="Su Y.Y."/>
            <person name="Zhang Y.Q."/>
            <person name="Chen L.J."/>
            <person name="Yin Y."/>
            <person name="Lin M."/>
            <person name="Huang H."/>
            <person name="Deng H."/>
            <person name="Wang Z.W."/>
            <person name="Zhu S.L."/>
            <person name="Zhao X."/>
            <person name="Deng C."/>
            <person name="Niu S.C."/>
            <person name="Huang J."/>
            <person name="Wang M."/>
            <person name="Liu G.H."/>
            <person name="Yang H.J."/>
            <person name="Xiao X.J."/>
            <person name="Hsiao Y.Y."/>
            <person name="Wu W.L."/>
            <person name="Chen Y.Y."/>
            <person name="Mitsuda N."/>
            <person name="Ohme-Takagi M."/>
            <person name="Luo Y.B."/>
            <person name="Van de Peer Y."/>
            <person name="Liu Z.J."/>
        </authorList>
    </citation>
    <scope>NUCLEOTIDE SEQUENCE [LARGE SCALE GENOMIC DNA]</scope>
    <source>
        <tissue evidence="2">The whole plant</tissue>
    </source>
</reference>
<dbReference type="PANTHER" id="PTHR35165">
    <property type="entry name" value="OS08G0113900 PROTEIN"/>
    <property type="match status" value="1"/>
</dbReference>
<dbReference type="InterPro" id="IPR032238">
    <property type="entry name" value="ATP-synth_Z"/>
</dbReference>
<dbReference type="OrthoDB" id="1423823at2759"/>
<keyword evidence="1" id="KW-0472">Membrane</keyword>
<protein>
    <submittedName>
        <fullName evidence="2">Uncharacterized protein</fullName>
    </submittedName>
</protein>
<name>A0A2I0X743_9ASPA</name>
<evidence type="ECO:0000313" key="2">
    <source>
        <dbReference type="EMBL" id="PKU83722.1"/>
    </source>
</evidence>
<gene>
    <name evidence="2" type="ORF">MA16_Dca010115</name>
</gene>
<keyword evidence="3" id="KW-1185">Reference proteome</keyword>
<dbReference type="AlphaFoldDB" id="A0A2I0X743"/>
<accession>A0A2I0X743</accession>
<feature type="transmembrane region" description="Helical" evidence="1">
    <location>
        <begin position="46"/>
        <end position="65"/>
    </location>
</feature>
<evidence type="ECO:0000313" key="3">
    <source>
        <dbReference type="Proteomes" id="UP000233837"/>
    </source>
</evidence>
<keyword evidence="1" id="KW-1133">Transmembrane helix</keyword>
<keyword evidence="1" id="KW-0812">Transmembrane</keyword>
<evidence type="ECO:0000256" key="1">
    <source>
        <dbReference type="SAM" id="Phobius"/>
    </source>
</evidence>
<dbReference type="PANTHER" id="PTHR35165:SF1">
    <property type="entry name" value="OS04G0577375 PROTEIN"/>
    <property type="match status" value="1"/>
</dbReference>
<dbReference type="Proteomes" id="UP000233837">
    <property type="component" value="Unassembled WGS sequence"/>
</dbReference>
<dbReference type="EMBL" id="KZ502085">
    <property type="protein sequence ID" value="PKU83722.1"/>
    <property type="molecule type" value="Genomic_DNA"/>
</dbReference>
<organism evidence="2 3">
    <name type="scientific">Dendrobium catenatum</name>
    <dbReference type="NCBI Taxonomy" id="906689"/>
    <lineage>
        <taxon>Eukaryota</taxon>
        <taxon>Viridiplantae</taxon>
        <taxon>Streptophyta</taxon>
        <taxon>Embryophyta</taxon>
        <taxon>Tracheophyta</taxon>
        <taxon>Spermatophyta</taxon>
        <taxon>Magnoliopsida</taxon>
        <taxon>Liliopsida</taxon>
        <taxon>Asparagales</taxon>
        <taxon>Orchidaceae</taxon>
        <taxon>Epidendroideae</taxon>
        <taxon>Malaxideae</taxon>
        <taxon>Dendrobiinae</taxon>
        <taxon>Dendrobium</taxon>
    </lineage>
</organism>